<feature type="domain" description="Beta-xylosidase C-terminal Concanavalin A-like" evidence="7">
    <location>
        <begin position="344"/>
        <end position="541"/>
    </location>
</feature>
<dbReference type="RefSeq" id="WP_236984890.1">
    <property type="nucleotide sequence ID" value="NZ_AP023086.1"/>
</dbReference>
<dbReference type="InterPro" id="IPR051795">
    <property type="entry name" value="Glycosyl_Hydrlase_43"/>
</dbReference>
<evidence type="ECO:0000256" key="6">
    <source>
        <dbReference type="RuleBase" id="RU361187"/>
    </source>
</evidence>
<protein>
    <submittedName>
        <fullName evidence="8">Xylan 1,4-beta-xylosidase</fullName>
        <ecNumber evidence="8">3.2.1.37</ecNumber>
    </submittedName>
</protein>
<dbReference type="SUPFAM" id="SSF49899">
    <property type="entry name" value="Concanavalin A-like lectins/glucanases"/>
    <property type="match status" value="1"/>
</dbReference>
<keyword evidence="2 6" id="KW-0378">Hydrolase</keyword>
<dbReference type="Pfam" id="PF04616">
    <property type="entry name" value="Glyco_hydro_43"/>
    <property type="match status" value="1"/>
</dbReference>
<evidence type="ECO:0000256" key="1">
    <source>
        <dbReference type="ARBA" id="ARBA00009865"/>
    </source>
</evidence>
<comment type="similarity">
    <text evidence="1 6">Belongs to the glycosyl hydrolase 43 family.</text>
</comment>
<evidence type="ECO:0000256" key="4">
    <source>
        <dbReference type="PIRSR" id="PIRSR606710-1"/>
    </source>
</evidence>
<keyword evidence="3 6" id="KW-0326">Glycosidase</keyword>
<dbReference type="InterPro" id="IPR013320">
    <property type="entry name" value="ConA-like_dom_sf"/>
</dbReference>
<dbReference type="InterPro" id="IPR023296">
    <property type="entry name" value="Glyco_hydro_beta-prop_sf"/>
</dbReference>
<dbReference type="SUPFAM" id="SSF75005">
    <property type="entry name" value="Arabinanase/levansucrase/invertase"/>
    <property type="match status" value="1"/>
</dbReference>
<accession>A0AAN1WL77</accession>
<evidence type="ECO:0000256" key="3">
    <source>
        <dbReference type="ARBA" id="ARBA00023295"/>
    </source>
</evidence>
<gene>
    <name evidence="8" type="ORF">MARGE09_P3826</name>
</gene>
<dbReference type="Gene3D" id="2.115.10.20">
    <property type="entry name" value="Glycosyl hydrolase domain, family 43"/>
    <property type="match status" value="1"/>
</dbReference>
<evidence type="ECO:0000256" key="5">
    <source>
        <dbReference type="PIRSR" id="PIRSR606710-2"/>
    </source>
</evidence>
<sequence length="546" mass="61755">MPGVIQNPILKGFNPDPSICRVGDDFYIATSTFEWFPGVQIHHSKNLADWSLITHPLNRVSQLDMKGHPDSCGVWAPCLSYSDGMFYLIYTDTRAYQNDFQVRHNYLVTAPDIRGPWSEPIFMNSSGFDPSLFHDDDGRKWFLNVLWDHRPEASLNHHRQAKSFAGILLQEYDTVKKCLVGPVKNIFKGSDLGLVEGPHLYKRNGYYYLLTAEGGTFAHHAALFARSKNIDGPYECDPEGHFLNSASSPTSTLRRSGHGDMVELENGDCYIAHLAGRPLPYRGRCVLGRETALQKLHWSQDGWPRLAQGHKGPELQVAAPQSLSQPIASDGVRTGALLTREKFDFSQDQLTLHYQSPRVPLAEPELSYQARPGYLRLLGREAPVSLYEQTLITRRQQAFCFSAQTQLDFTPQSFQQMAGLISYYNTQKFIYLVITHDETLGRVLEVMLACNNGTIQYPLGQRIAMPETGEIKLKVDVNYDQWRAYWATKDDYEWKPIGGYFDYSILADEVGGEHFTGAFVGMACHDLSGQRCAADFSQFSYCEQND</sequence>
<dbReference type="InterPro" id="IPR041542">
    <property type="entry name" value="GH43_C2"/>
</dbReference>
<dbReference type="Proteomes" id="UP001320119">
    <property type="component" value="Chromosome"/>
</dbReference>
<dbReference type="InterPro" id="IPR006710">
    <property type="entry name" value="Glyco_hydro_43"/>
</dbReference>
<dbReference type="CDD" id="cd09000">
    <property type="entry name" value="GH43_SXA-like"/>
    <property type="match status" value="1"/>
</dbReference>
<dbReference type="KEGG" id="marq:MARGE09_P3826"/>
<dbReference type="PANTHER" id="PTHR42812:SF12">
    <property type="entry name" value="BETA-XYLOSIDASE-RELATED"/>
    <property type="match status" value="1"/>
</dbReference>
<name>A0AAN1WL77_9GAMM</name>
<dbReference type="EMBL" id="AP023086">
    <property type="protein sequence ID" value="BCD99624.1"/>
    <property type="molecule type" value="Genomic_DNA"/>
</dbReference>
<evidence type="ECO:0000256" key="2">
    <source>
        <dbReference type="ARBA" id="ARBA00022801"/>
    </source>
</evidence>
<evidence type="ECO:0000313" key="9">
    <source>
        <dbReference type="Proteomes" id="UP001320119"/>
    </source>
</evidence>
<dbReference type="AlphaFoldDB" id="A0AAN1WL77"/>
<dbReference type="PANTHER" id="PTHR42812">
    <property type="entry name" value="BETA-XYLOSIDASE"/>
    <property type="match status" value="1"/>
</dbReference>
<feature type="active site" description="Proton donor" evidence="4">
    <location>
        <position position="196"/>
    </location>
</feature>
<feature type="active site" description="Proton acceptor" evidence="4">
    <location>
        <position position="16"/>
    </location>
</feature>
<evidence type="ECO:0000259" key="7">
    <source>
        <dbReference type="Pfam" id="PF17851"/>
    </source>
</evidence>
<keyword evidence="9" id="KW-1185">Reference proteome</keyword>
<dbReference type="GO" id="GO:0005975">
    <property type="term" value="P:carbohydrate metabolic process"/>
    <property type="evidence" value="ECO:0007669"/>
    <property type="project" value="InterPro"/>
</dbReference>
<dbReference type="Pfam" id="PF17851">
    <property type="entry name" value="GH43_C2"/>
    <property type="match status" value="1"/>
</dbReference>
<reference evidence="8 9" key="1">
    <citation type="journal article" date="2022" name="IScience">
        <title>An ultrasensitive nanofiber-based assay for enzymatic hydrolysis and deep-sea microbial degradation of cellulose.</title>
        <authorList>
            <person name="Tsudome M."/>
            <person name="Tachioka M."/>
            <person name="Miyazaki M."/>
            <person name="Uchimura K."/>
            <person name="Tsuda M."/>
            <person name="Takaki Y."/>
            <person name="Deguchi S."/>
        </authorList>
    </citation>
    <scope>NUCLEOTIDE SEQUENCE [LARGE SCALE GENOMIC DNA]</scope>
    <source>
        <strain evidence="8 9">GE09</strain>
    </source>
</reference>
<dbReference type="EC" id="3.2.1.37" evidence="8"/>
<proteinExistence type="inferred from homology"/>
<dbReference type="Gene3D" id="2.60.120.200">
    <property type="match status" value="1"/>
</dbReference>
<evidence type="ECO:0000313" key="8">
    <source>
        <dbReference type="EMBL" id="BCD99624.1"/>
    </source>
</evidence>
<dbReference type="GO" id="GO:0009044">
    <property type="term" value="F:xylan 1,4-beta-xylosidase activity"/>
    <property type="evidence" value="ECO:0007669"/>
    <property type="project" value="UniProtKB-EC"/>
</dbReference>
<feature type="site" description="Important for catalytic activity, responsible for pKa modulation of the active site Glu and correct orientation of both the proton donor and substrate" evidence="5">
    <location>
        <position position="129"/>
    </location>
</feature>
<organism evidence="8 9">
    <name type="scientific">Marinagarivorans cellulosilyticus</name>
    <dbReference type="NCBI Taxonomy" id="2721545"/>
    <lineage>
        <taxon>Bacteria</taxon>
        <taxon>Pseudomonadati</taxon>
        <taxon>Pseudomonadota</taxon>
        <taxon>Gammaproteobacteria</taxon>
        <taxon>Cellvibrionales</taxon>
        <taxon>Cellvibrionaceae</taxon>
        <taxon>Marinagarivorans</taxon>
    </lineage>
</organism>